<evidence type="ECO:0000313" key="3">
    <source>
        <dbReference type="Proteomes" id="UP000774750"/>
    </source>
</evidence>
<dbReference type="EMBL" id="JACJKY010000010">
    <property type="protein sequence ID" value="MBM6921002.1"/>
    <property type="molecule type" value="Genomic_DNA"/>
</dbReference>
<name>A0A938X5A3_9FIRM</name>
<organism evidence="2 3">
    <name type="scientific">Merdimmobilis hominis</name>
    <dbReference type="NCBI Taxonomy" id="2897707"/>
    <lineage>
        <taxon>Bacteria</taxon>
        <taxon>Bacillati</taxon>
        <taxon>Bacillota</taxon>
        <taxon>Clostridia</taxon>
        <taxon>Eubacteriales</taxon>
        <taxon>Oscillospiraceae</taxon>
        <taxon>Merdimmobilis</taxon>
    </lineage>
</organism>
<reference evidence="2" key="1">
    <citation type="submission" date="2020-08" db="EMBL/GenBank/DDBJ databases">
        <authorList>
            <person name="Cejkova D."/>
            <person name="Kubasova T."/>
            <person name="Jahodarova E."/>
            <person name="Rychlik I."/>
        </authorList>
    </citation>
    <scope>NUCLEOTIDE SEQUENCE</scope>
    <source>
        <strain evidence="2">An559</strain>
    </source>
</reference>
<reference evidence="2" key="2">
    <citation type="journal article" date="2021" name="Sci. Rep.">
        <title>The distribution of antibiotic resistance genes in chicken gut microbiota commensals.</title>
        <authorList>
            <person name="Juricova H."/>
            <person name="Matiasovicova J."/>
            <person name="Kubasova T."/>
            <person name="Cejkova D."/>
            <person name="Rychlik I."/>
        </authorList>
    </citation>
    <scope>NUCLEOTIDE SEQUENCE</scope>
    <source>
        <strain evidence="2">An559</strain>
    </source>
</reference>
<keyword evidence="1" id="KW-0732">Signal</keyword>
<dbReference type="RefSeq" id="WP_204446516.1">
    <property type="nucleotide sequence ID" value="NZ_JACJKY010000010.1"/>
</dbReference>
<dbReference type="PROSITE" id="PS51257">
    <property type="entry name" value="PROKAR_LIPOPROTEIN"/>
    <property type="match status" value="1"/>
</dbReference>
<dbReference type="AlphaFoldDB" id="A0A938X5A3"/>
<accession>A0A938X5A3</accession>
<evidence type="ECO:0000256" key="1">
    <source>
        <dbReference type="SAM" id="SignalP"/>
    </source>
</evidence>
<feature type="signal peptide" evidence="1">
    <location>
        <begin position="1"/>
        <end position="22"/>
    </location>
</feature>
<feature type="chain" id="PRO_5039104038" description="Lipoprotein" evidence="1">
    <location>
        <begin position="23"/>
        <end position="161"/>
    </location>
</feature>
<proteinExistence type="predicted"/>
<keyword evidence="3" id="KW-1185">Reference proteome</keyword>
<evidence type="ECO:0000313" key="2">
    <source>
        <dbReference type="EMBL" id="MBM6921002.1"/>
    </source>
</evidence>
<comment type="caution">
    <text evidence="2">The sequence shown here is derived from an EMBL/GenBank/DDBJ whole genome shotgun (WGS) entry which is preliminary data.</text>
</comment>
<evidence type="ECO:0008006" key="4">
    <source>
        <dbReference type="Google" id="ProtNLM"/>
    </source>
</evidence>
<protein>
    <recommendedName>
        <fullName evidence="4">Lipoprotein</fullName>
    </recommendedName>
</protein>
<sequence>MEQRRCFGTVLLAAGMCAVLLAGCGTSEEIDLFRGEPVIEYSAEQTESSVDEHQEMLYSWQQIIEETIKDEPIMTDILKKLKEASGGVNDVGYRVELNIVYFEVKGSRDDNDAVRNDMMTVCAEEIEQLLQILKEKGVGYPCATIEYSNGSSTGSHSFDLE</sequence>
<gene>
    <name evidence="2" type="ORF">H6A12_07535</name>
</gene>
<dbReference type="Proteomes" id="UP000774750">
    <property type="component" value="Unassembled WGS sequence"/>
</dbReference>